<dbReference type="GeneID" id="9499105"/>
<proteinExistence type="inferred from homology"/>
<evidence type="ECO:0000313" key="10">
    <source>
        <dbReference type="EMBL" id="ADL19275.1"/>
    </source>
</evidence>
<evidence type="ECO:0000256" key="8">
    <source>
        <dbReference type="ARBA" id="ARBA00049985"/>
    </source>
</evidence>
<keyword evidence="6" id="KW-1278">Translocase</keyword>
<evidence type="ECO:0000256" key="6">
    <source>
        <dbReference type="ARBA" id="ARBA00022967"/>
    </source>
</evidence>
<comment type="subcellular location">
    <subcellularLocation>
        <location evidence="1">Cell membrane</location>
        <topology evidence="1">Peripheral membrane protein</topology>
        <orientation evidence="1">Cytoplasmic side</orientation>
    </subcellularLocation>
</comment>
<evidence type="ECO:0000256" key="5">
    <source>
        <dbReference type="ARBA" id="ARBA00022840"/>
    </source>
</evidence>
<dbReference type="HOGENOM" id="CLU_000604_1_2_2"/>
<evidence type="ECO:0000256" key="2">
    <source>
        <dbReference type="ARBA" id="ARBA00022448"/>
    </source>
</evidence>
<reference evidence="10 11" key="1">
    <citation type="journal article" date="2010" name="Appl. Environ. Microbiol.">
        <title>The genome sequence of the crenarchaeon Acidilobus saccharovorans supports a new order, Acidilobales, and suggests an important ecological role in terrestrial acidic hot springs.</title>
        <authorList>
            <person name="Mardanov A.V."/>
            <person name="Svetlitchnyi V.A."/>
            <person name="Beletsky A.V."/>
            <person name="Prokofeva M.I."/>
            <person name="Bonch-Osmolovskaya E.A."/>
            <person name="Ravin N.V."/>
            <person name="Skryabin K.G."/>
        </authorList>
    </citation>
    <scope>NUCLEOTIDE SEQUENCE [LARGE SCALE GENOMIC DNA]</scope>
    <source>
        <strain evidence="11">DSM 16705 / JCM 18335 / VKM B-2471 / 345-15</strain>
    </source>
</reference>
<dbReference type="InterPro" id="IPR005894">
    <property type="entry name" value="DrrA"/>
</dbReference>
<dbReference type="Gene3D" id="3.40.50.300">
    <property type="entry name" value="P-loop containing nucleotide triphosphate hydrolases"/>
    <property type="match status" value="1"/>
</dbReference>
<dbReference type="InterPro" id="IPR003593">
    <property type="entry name" value="AAA+_ATPase"/>
</dbReference>
<dbReference type="GO" id="GO:0016887">
    <property type="term" value="F:ATP hydrolysis activity"/>
    <property type="evidence" value="ECO:0007669"/>
    <property type="project" value="InterPro"/>
</dbReference>
<dbReference type="STRING" id="666510.ASAC_0869"/>
<evidence type="ECO:0000313" key="11">
    <source>
        <dbReference type="Proteomes" id="UP000000346"/>
    </source>
</evidence>
<comment type="similarity">
    <text evidence="8">Belongs to the ABC transporter superfamily. Drug exporter-1 (DrugE1) (TC 3.A.1.105) family.</text>
</comment>
<dbReference type="EMBL" id="CP001742">
    <property type="protein sequence ID" value="ADL19275.1"/>
    <property type="molecule type" value="Genomic_DNA"/>
</dbReference>
<dbReference type="SUPFAM" id="SSF52540">
    <property type="entry name" value="P-loop containing nucleoside triphosphate hydrolases"/>
    <property type="match status" value="1"/>
</dbReference>
<dbReference type="GO" id="GO:1900753">
    <property type="term" value="P:doxorubicin transport"/>
    <property type="evidence" value="ECO:0007669"/>
    <property type="project" value="InterPro"/>
</dbReference>
<evidence type="ECO:0000259" key="9">
    <source>
        <dbReference type="PROSITE" id="PS50893"/>
    </source>
</evidence>
<evidence type="ECO:0000256" key="3">
    <source>
        <dbReference type="ARBA" id="ARBA00022475"/>
    </source>
</evidence>
<gene>
    <name evidence="10" type="ordered locus">ASAC_0869</name>
</gene>
<dbReference type="PROSITE" id="PS50893">
    <property type="entry name" value="ABC_TRANSPORTER_2"/>
    <property type="match status" value="1"/>
</dbReference>
<sequence length="331" mass="37414">MTHTSDVSIQAINLTKRYGNLLAVDHINFKVMRGEIYSLLGPNGAGKTTTISMLATLRMPSEGDALVEGYSIVKDRVKVRRVIGVVPQDLTADDELTGFDNVLLMARLHGFSGKEAEERAWEAIKFMELEDAAKRRVMYYSGGMRRRLEIAMSIVHNPKVVFLDEPTVGLDVQSRRHIWDLVRALKKEGVTVILTTHYMEEAEELSDRVAIIDHGHIVAEGTPEELKAKVKGDRIYIKFSGDAEAEKAVRELSRIFGDVKLLEGYVVIKVESSTEAMPQLIKELSQFNVLELRVVRPNLEEVFLELTGHGLRDEESFDAFKFRRLMRAVRS</sequence>
<dbReference type="PROSITE" id="PS00211">
    <property type="entry name" value="ABC_TRANSPORTER_1"/>
    <property type="match status" value="1"/>
</dbReference>
<dbReference type="InterPro" id="IPR027417">
    <property type="entry name" value="P-loop_NTPase"/>
</dbReference>
<dbReference type="Proteomes" id="UP000000346">
    <property type="component" value="Chromosome"/>
</dbReference>
<keyword evidence="2" id="KW-0813">Transport</keyword>
<dbReference type="GO" id="GO:0043215">
    <property type="term" value="P:daunorubicin transport"/>
    <property type="evidence" value="ECO:0007669"/>
    <property type="project" value="InterPro"/>
</dbReference>
<dbReference type="PANTHER" id="PTHR43582:SF2">
    <property type="entry name" value="LINEARMYCIN RESISTANCE ATP-BINDING PROTEIN LNRL"/>
    <property type="match status" value="1"/>
</dbReference>
<feature type="domain" description="ABC transporter" evidence="9">
    <location>
        <begin position="9"/>
        <end position="239"/>
    </location>
</feature>
<evidence type="ECO:0000256" key="4">
    <source>
        <dbReference type="ARBA" id="ARBA00022741"/>
    </source>
</evidence>
<dbReference type="KEGG" id="asc:ASAC_0869"/>
<dbReference type="RefSeq" id="WP_013266787.1">
    <property type="nucleotide sequence ID" value="NC_014374.1"/>
</dbReference>
<dbReference type="InParanoid" id="D9Q1T7"/>
<keyword evidence="3" id="KW-1003">Cell membrane</keyword>
<dbReference type="InterPro" id="IPR017871">
    <property type="entry name" value="ABC_transporter-like_CS"/>
</dbReference>
<dbReference type="FunCoup" id="D9Q1T7">
    <property type="interactions" value="19"/>
</dbReference>
<dbReference type="Pfam" id="PF00005">
    <property type="entry name" value="ABC_tran"/>
    <property type="match status" value="1"/>
</dbReference>
<dbReference type="GO" id="GO:0005524">
    <property type="term" value="F:ATP binding"/>
    <property type="evidence" value="ECO:0007669"/>
    <property type="project" value="UniProtKB-KW"/>
</dbReference>
<organism evidence="10 11">
    <name type="scientific">Acidilobus saccharovorans (strain DSM 16705 / JCM 18335 / VKM B-2471 / 345-15)</name>
    <dbReference type="NCBI Taxonomy" id="666510"/>
    <lineage>
        <taxon>Archaea</taxon>
        <taxon>Thermoproteota</taxon>
        <taxon>Thermoprotei</taxon>
        <taxon>Acidilobales</taxon>
        <taxon>Acidilobaceae</taxon>
        <taxon>Acidilobus</taxon>
    </lineage>
</organism>
<dbReference type="Pfam" id="PF13732">
    <property type="entry name" value="DrrA1-3_C"/>
    <property type="match status" value="1"/>
</dbReference>
<dbReference type="FunFam" id="3.40.50.300:FF:000589">
    <property type="entry name" value="ABC transporter, ATP-binding subunit"/>
    <property type="match status" value="1"/>
</dbReference>
<dbReference type="AlphaFoldDB" id="D9Q1T7"/>
<keyword evidence="5" id="KW-0067">ATP-binding</keyword>
<dbReference type="InterPro" id="IPR025302">
    <property type="entry name" value="DrrA1/2-like_C"/>
</dbReference>
<dbReference type="InterPro" id="IPR003439">
    <property type="entry name" value="ABC_transporter-like_ATP-bd"/>
</dbReference>
<evidence type="ECO:0000256" key="7">
    <source>
        <dbReference type="ARBA" id="ARBA00023136"/>
    </source>
</evidence>
<dbReference type="eggNOG" id="arCOG00194">
    <property type="taxonomic scope" value="Archaea"/>
</dbReference>
<name>D9Q1T7_ACIS3</name>
<dbReference type="NCBIfam" id="TIGR01188">
    <property type="entry name" value="drrA"/>
    <property type="match status" value="1"/>
</dbReference>
<accession>D9Q1T7</accession>
<keyword evidence="4" id="KW-0547">Nucleotide-binding</keyword>
<dbReference type="PANTHER" id="PTHR43582">
    <property type="entry name" value="LINEARMYCIN RESISTANCE ATP-BINDING PROTEIN LNRL"/>
    <property type="match status" value="1"/>
</dbReference>
<evidence type="ECO:0000256" key="1">
    <source>
        <dbReference type="ARBA" id="ARBA00004413"/>
    </source>
</evidence>
<dbReference type="GO" id="GO:0005886">
    <property type="term" value="C:plasma membrane"/>
    <property type="evidence" value="ECO:0007669"/>
    <property type="project" value="UniProtKB-SubCell"/>
</dbReference>
<protein>
    <submittedName>
        <fullName evidence="10">ABC transporter, ATP binding protein</fullName>
    </submittedName>
</protein>
<dbReference type="SMART" id="SM00382">
    <property type="entry name" value="AAA"/>
    <property type="match status" value="1"/>
</dbReference>
<keyword evidence="11" id="KW-1185">Reference proteome</keyword>
<keyword evidence="7" id="KW-0472">Membrane</keyword>